<dbReference type="Proteomes" id="UP000663877">
    <property type="component" value="Unassembled WGS sequence"/>
</dbReference>
<evidence type="ECO:0000313" key="5">
    <source>
        <dbReference type="Proteomes" id="UP000663832"/>
    </source>
</evidence>
<dbReference type="Gene3D" id="1.25.70.10">
    <property type="entry name" value="Transcription termination factor 3, mitochondrial"/>
    <property type="match status" value="1"/>
</dbReference>
<organism evidence="3 6">
    <name type="scientific">Adineta steineri</name>
    <dbReference type="NCBI Taxonomy" id="433720"/>
    <lineage>
        <taxon>Eukaryota</taxon>
        <taxon>Metazoa</taxon>
        <taxon>Spiralia</taxon>
        <taxon>Gnathifera</taxon>
        <taxon>Rotifera</taxon>
        <taxon>Eurotatoria</taxon>
        <taxon>Bdelloidea</taxon>
        <taxon>Adinetida</taxon>
        <taxon>Adinetidae</taxon>
        <taxon>Adineta</taxon>
    </lineage>
</organism>
<keyword evidence="5" id="KW-1185">Reference proteome</keyword>
<reference evidence="3" key="1">
    <citation type="submission" date="2021-02" db="EMBL/GenBank/DDBJ databases">
        <authorList>
            <person name="Nowell W R."/>
        </authorList>
    </citation>
    <scope>NUCLEOTIDE SEQUENCE</scope>
</reference>
<dbReference type="GO" id="GO:0005739">
    <property type="term" value="C:mitochondrion"/>
    <property type="evidence" value="ECO:0007669"/>
    <property type="project" value="TreeGrafter"/>
</dbReference>
<dbReference type="InterPro" id="IPR003690">
    <property type="entry name" value="MTERF"/>
</dbReference>
<dbReference type="Proteomes" id="UP000663832">
    <property type="component" value="Unassembled WGS sequence"/>
</dbReference>
<evidence type="ECO:0000256" key="1">
    <source>
        <dbReference type="ARBA" id="ARBA00007692"/>
    </source>
</evidence>
<dbReference type="PANTHER" id="PTHR13068">
    <property type="entry name" value="CGI-12 PROTEIN-RELATED"/>
    <property type="match status" value="1"/>
</dbReference>
<keyword evidence="2" id="KW-0809">Transit peptide</keyword>
<dbReference type="Pfam" id="PF02536">
    <property type="entry name" value="mTERF"/>
    <property type="match status" value="1"/>
</dbReference>
<dbReference type="GO" id="GO:0006390">
    <property type="term" value="P:mitochondrial transcription"/>
    <property type="evidence" value="ECO:0007669"/>
    <property type="project" value="TreeGrafter"/>
</dbReference>
<name>A0A815MXU0_9BILA</name>
<evidence type="ECO:0000313" key="4">
    <source>
        <dbReference type="EMBL" id="CAF1622722.1"/>
    </source>
</evidence>
<dbReference type="GO" id="GO:0061668">
    <property type="term" value="P:mitochondrial ribosome assembly"/>
    <property type="evidence" value="ECO:0007669"/>
    <property type="project" value="TreeGrafter"/>
</dbReference>
<dbReference type="InterPro" id="IPR038538">
    <property type="entry name" value="MTERF_sf"/>
</dbReference>
<dbReference type="AlphaFoldDB" id="A0A815MXU0"/>
<evidence type="ECO:0000313" key="6">
    <source>
        <dbReference type="Proteomes" id="UP000663877"/>
    </source>
</evidence>
<dbReference type="OrthoDB" id="637682at2759"/>
<dbReference type="SMART" id="SM00733">
    <property type="entry name" value="Mterf"/>
    <property type="match status" value="3"/>
</dbReference>
<comment type="caution">
    <text evidence="3">The sequence shown here is derived from an EMBL/GenBank/DDBJ whole genome shotgun (WGS) entry which is preliminary data.</text>
</comment>
<dbReference type="EMBL" id="CAJNOI010001609">
    <property type="protein sequence ID" value="CAF1426669.1"/>
    <property type="molecule type" value="Genomic_DNA"/>
</dbReference>
<gene>
    <name evidence="3" type="ORF">BJG266_LOCUS39090</name>
    <name evidence="4" type="ORF">QVE165_LOCUS55953</name>
</gene>
<evidence type="ECO:0000256" key="2">
    <source>
        <dbReference type="ARBA" id="ARBA00022946"/>
    </source>
</evidence>
<comment type="similarity">
    <text evidence="1">Belongs to the mTERF family.</text>
</comment>
<protein>
    <submittedName>
        <fullName evidence="3">Uncharacterized protein</fullName>
    </submittedName>
</protein>
<sequence>MLKRTVSSLVLATINNRRLFSLTTISNRQTTRNDNEYSDEVNNQHRQFNKFHPRSSNFKNRNKDVKEEELNDIKPKFNRYNTTRLHSRNPSKKKSIEDDEDDLFSEEKDNLTMLGTDTKAFSSSSNKPIQKPSSTAISLNKRKEILNVPLEVLIQPDLRDLYTDENIHQSLEVYINEMYPALRPFTFDLAYLINESETLKRFIEMGVDVYRWNQPNAKAKYILTLNFERDCLQHLVFLNELGIKNKSLAKFLSYNPWIFKETIDDLRTRVNYLESKGFNQENICDILTRAPFLINLSTKMLDTKLNWFRKKFHLTDKEVQEFVLSAPKLITLPLQDISNTYFNMNTQLGFEYAELKKIFNQYAKLFIYDYKLIELNFDFLYNEMNITRQRLIDYPPILKQSFQQLRTRCLYLKYLKRHQFDPTKPNFVSLKDLCLKTNELFCQHVTKTSPGHYLNFMKTL</sequence>
<accession>A0A815MXU0</accession>
<dbReference type="GO" id="GO:0003676">
    <property type="term" value="F:nucleic acid binding"/>
    <property type="evidence" value="ECO:0007669"/>
    <property type="project" value="InterPro"/>
</dbReference>
<proteinExistence type="inferred from homology"/>
<dbReference type="EMBL" id="CAJNOM010001932">
    <property type="protein sequence ID" value="CAF1622722.1"/>
    <property type="molecule type" value="Genomic_DNA"/>
</dbReference>
<dbReference type="PANTHER" id="PTHR13068:SF112">
    <property type="entry name" value="TRANSCRIPTION TERMINATION FACTOR 3, MITOCHONDRIAL"/>
    <property type="match status" value="1"/>
</dbReference>
<evidence type="ECO:0000313" key="3">
    <source>
        <dbReference type="EMBL" id="CAF1426669.1"/>
    </source>
</evidence>